<keyword evidence="3" id="KW-1185">Reference proteome</keyword>
<evidence type="ECO:0000313" key="3">
    <source>
        <dbReference type="Proteomes" id="UP000248889"/>
    </source>
</evidence>
<dbReference type="EMBL" id="QKYN01000092">
    <property type="protein sequence ID" value="RAG83210.1"/>
    <property type="molecule type" value="Genomic_DNA"/>
</dbReference>
<dbReference type="PANTHER" id="PTHR33169">
    <property type="entry name" value="PADR-FAMILY TRANSCRIPTIONAL REGULATOR"/>
    <property type="match status" value="1"/>
</dbReference>
<organism evidence="2 3">
    <name type="scientific">Streptacidiphilus pinicola</name>
    <dbReference type="NCBI Taxonomy" id="2219663"/>
    <lineage>
        <taxon>Bacteria</taxon>
        <taxon>Bacillati</taxon>
        <taxon>Actinomycetota</taxon>
        <taxon>Actinomycetes</taxon>
        <taxon>Kitasatosporales</taxon>
        <taxon>Streptomycetaceae</taxon>
        <taxon>Streptacidiphilus</taxon>
    </lineage>
</organism>
<accession>A0A2X0K7K2</accession>
<sequence>MRSWTRAWSRCSGRDDESPIIACGNAAIANGCGRVPHQEASYLTLSSTGDSLVLVTSSHDPQLLKGVLSLLLLHLLAEQESYGYEVVQRLQGAGFTDVLEGTVYPALARLEREGRLASRLVASSSGPARKYYRLTDAGQQALAAGRAGWARHAAGVDAILSRPTTAAPQKGS</sequence>
<gene>
    <name evidence="2" type="ORF">DN069_23535</name>
</gene>
<dbReference type="InterPro" id="IPR036388">
    <property type="entry name" value="WH-like_DNA-bd_sf"/>
</dbReference>
<dbReference type="Gene3D" id="1.10.10.10">
    <property type="entry name" value="Winged helix-like DNA-binding domain superfamily/Winged helix DNA-binding domain"/>
    <property type="match status" value="1"/>
</dbReference>
<dbReference type="InterPro" id="IPR052509">
    <property type="entry name" value="Metal_resp_DNA-bind_regulator"/>
</dbReference>
<feature type="domain" description="Transcription regulator PadR N-terminal" evidence="1">
    <location>
        <begin position="72"/>
        <end position="143"/>
    </location>
</feature>
<protein>
    <submittedName>
        <fullName evidence="2">PadR family transcriptional regulator</fullName>
    </submittedName>
</protein>
<evidence type="ECO:0000259" key="1">
    <source>
        <dbReference type="Pfam" id="PF03551"/>
    </source>
</evidence>
<dbReference type="Proteomes" id="UP000248889">
    <property type="component" value="Unassembled WGS sequence"/>
</dbReference>
<dbReference type="OrthoDB" id="122286at2"/>
<evidence type="ECO:0000313" key="2">
    <source>
        <dbReference type="EMBL" id="RAG83210.1"/>
    </source>
</evidence>
<dbReference type="InterPro" id="IPR005149">
    <property type="entry name" value="Tscrpt_reg_PadR_N"/>
</dbReference>
<proteinExistence type="predicted"/>
<comment type="caution">
    <text evidence="2">The sequence shown here is derived from an EMBL/GenBank/DDBJ whole genome shotgun (WGS) entry which is preliminary data.</text>
</comment>
<dbReference type="AlphaFoldDB" id="A0A2X0K7K2"/>
<name>A0A2X0K7K2_9ACTN</name>
<dbReference type="InterPro" id="IPR036390">
    <property type="entry name" value="WH_DNA-bd_sf"/>
</dbReference>
<dbReference type="SUPFAM" id="SSF46785">
    <property type="entry name" value="Winged helix' DNA-binding domain"/>
    <property type="match status" value="1"/>
</dbReference>
<reference evidence="2 3" key="1">
    <citation type="submission" date="2018-06" db="EMBL/GenBank/DDBJ databases">
        <title>Streptacidiphilus pinicola sp. nov., isolated from pine grove soil.</title>
        <authorList>
            <person name="Roh S.G."/>
            <person name="Park S."/>
            <person name="Kim M.-K."/>
            <person name="Yun B.-R."/>
            <person name="Park J."/>
            <person name="Kim M.J."/>
            <person name="Kim Y.S."/>
            <person name="Kim S.B."/>
        </authorList>
    </citation>
    <scope>NUCLEOTIDE SEQUENCE [LARGE SCALE GENOMIC DNA]</scope>
    <source>
        <strain evidence="2 3">MMS16-CNU450</strain>
    </source>
</reference>
<dbReference type="PANTHER" id="PTHR33169:SF14">
    <property type="entry name" value="TRANSCRIPTIONAL REGULATOR RV3488"/>
    <property type="match status" value="1"/>
</dbReference>
<dbReference type="Pfam" id="PF03551">
    <property type="entry name" value="PadR"/>
    <property type="match status" value="1"/>
</dbReference>